<dbReference type="SUPFAM" id="SSF51735">
    <property type="entry name" value="NAD(P)-binding Rossmann-fold domains"/>
    <property type="match status" value="1"/>
</dbReference>
<evidence type="ECO:0000313" key="5">
    <source>
        <dbReference type="EMBL" id="MEL4457142.1"/>
    </source>
</evidence>
<reference evidence="5 6" key="1">
    <citation type="submission" date="2024-04" db="EMBL/GenBank/DDBJ databases">
        <title>whole genome sequencing of Lutimonas vermicola strain IMCC1616.</title>
        <authorList>
            <person name="Bae S.S."/>
        </authorList>
    </citation>
    <scope>NUCLEOTIDE SEQUENCE [LARGE SCALE GENOMIC DNA]</scope>
    <source>
        <strain evidence="5 6">IMCC1616</strain>
    </source>
</reference>
<dbReference type="InterPro" id="IPR050177">
    <property type="entry name" value="Lipid_A_modif_metabolic_enz"/>
</dbReference>
<gene>
    <name evidence="5" type="ORF">AABB81_14640</name>
</gene>
<organism evidence="5 6">
    <name type="scientific">Lutimonas vermicola</name>
    <dbReference type="NCBI Taxonomy" id="414288"/>
    <lineage>
        <taxon>Bacteria</taxon>
        <taxon>Pseudomonadati</taxon>
        <taxon>Bacteroidota</taxon>
        <taxon>Flavobacteriia</taxon>
        <taxon>Flavobacteriales</taxon>
        <taxon>Flavobacteriaceae</taxon>
        <taxon>Lutimonas</taxon>
    </lineage>
</organism>
<keyword evidence="3" id="KW-0472">Membrane</keyword>
<dbReference type="EMBL" id="JBCDNA010000003">
    <property type="protein sequence ID" value="MEL4457142.1"/>
    <property type="molecule type" value="Genomic_DNA"/>
</dbReference>
<dbReference type="InterPro" id="IPR036291">
    <property type="entry name" value="NAD(P)-bd_dom_sf"/>
</dbReference>
<evidence type="ECO:0000256" key="1">
    <source>
        <dbReference type="ARBA" id="ARBA00009219"/>
    </source>
</evidence>
<keyword evidence="3" id="KW-1133">Transmembrane helix</keyword>
<evidence type="ECO:0000313" key="6">
    <source>
        <dbReference type="Proteomes" id="UP001474120"/>
    </source>
</evidence>
<comment type="caution">
    <text evidence="5">The sequence shown here is derived from an EMBL/GenBank/DDBJ whole genome shotgun (WGS) entry which is preliminary data.</text>
</comment>
<dbReference type="Pfam" id="PF01073">
    <property type="entry name" value="3Beta_HSD"/>
    <property type="match status" value="1"/>
</dbReference>
<evidence type="ECO:0000256" key="3">
    <source>
        <dbReference type="SAM" id="Phobius"/>
    </source>
</evidence>
<protein>
    <submittedName>
        <fullName evidence="5">NAD-dependent epimerase/dehydratase family protein</fullName>
    </submittedName>
</protein>
<dbReference type="PANTHER" id="PTHR43245">
    <property type="entry name" value="BIFUNCTIONAL POLYMYXIN RESISTANCE PROTEIN ARNA"/>
    <property type="match status" value="1"/>
</dbReference>
<evidence type="ECO:0000256" key="2">
    <source>
        <dbReference type="ARBA" id="ARBA00023002"/>
    </source>
</evidence>
<dbReference type="RefSeq" id="WP_342161302.1">
    <property type="nucleotide sequence ID" value="NZ_JBCDNA010000003.1"/>
</dbReference>
<sequence length="345" mass="38663">MKNENPNILVTGGAGFLGSRIVKELLCDDTPLEPGRIIVFDLQEYKGQTDNKIEVIKGDIRDKNAVEKACRGIDIVIHCAAIIDWGTRTKEEVLSVNLGGTKNIIASCKKNRVNNLVFTSSLDAVFSGKPLVNINEDQPYPASYHTVYCESKVLGEKAVLEAGSPHLKTCILRPSDIYGEADPYHMDALIDMAKSGFYVRLGNGTSKCQQVYVGNMAHAHLLAAKALWTDNKKVIQQIYFISDANGVNFFKFFDQIVSGAGYKIFPKNVWLPFTLAYAIGSISEFIAVLWRPIKHYNPKFSRFAVLYTCLDFTFSTQKALEDFNFQPKYSHNESLQNTIAYYLKK</sequence>
<name>A0ABU9L3X3_9FLAO</name>
<feature type="transmembrane region" description="Helical" evidence="3">
    <location>
        <begin position="269"/>
        <end position="290"/>
    </location>
</feature>
<feature type="domain" description="3-beta hydroxysteroid dehydrogenase/isomerase" evidence="4">
    <location>
        <begin position="9"/>
        <end position="263"/>
    </location>
</feature>
<keyword evidence="6" id="KW-1185">Reference proteome</keyword>
<dbReference type="Proteomes" id="UP001474120">
    <property type="component" value="Unassembled WGS sequence"/>
</dbReference>
<comment type="similarity">
    <text evidence="1">Belongs to the 3-beta-HSD family.</text>
</comment>
<keyword evidence="2" id="KW-0560">Oxidoreductase</keyword>
<dbReference type="InterPro" id="IPR002225">
    <property type="entry name" value="3Beta_OHSteriod_DH/Estase"/>
</dbReference>
<proteinExistence type="inferred from homology"/>
<keyword evidence="3" id="KW-0812">Transmembrane</keyword>
<dbReference type="PANTHER" id="PTHR43245:SF51">
    <property type="entry name" value="SHORT CHAIN DEHYDROGENASE_REDUCTASE FAMILY 42E, MEMBER 2"/>
    <property type="match status" value="1"/>
</dbReference>
<dbReference type="Gene3D" id="3.40.50.720">
    <property type="entry name" value="NAD(P)-binding Rossmann-like Domain"/>
    <property type="match status" value="1"/>
</dbReference>
<evidence type="ECO:0000259" key="4">
    <source>
        <dbReference type="Pfam" id="PF01073"/>
    </source>
</evidence>
<accession>A0ABU9L3X3</accession>